<dbReference type="InterPro" id="IPR009927">
    <property type="entry name" value="DUF1464"/>
</dbReference>
<sequence length="383" mass="41060">MAGLRSAGVDSGTYSVDIVAIEEVGDGFRVFYEEAIPRRLVVEQPSIVVEKLEKLVEEGVSSIVMSSGYGVPLKRAQEATEAEIRAATFIHRADEERGLRILGLRRAMMLLAESGLPVWFTPGVVHLSTVPRWRKLNRIDMGTSDKVYSVAAALREEVEDRGTPVEEADFIVLEVGYAYTAAIAVESGRIVDGIGGSAGFTGYMGAGAWDSELAYLAAFTEPGFSKERLFEGGAASLLGDSWPPPGPDAVAERAAGGDARAREAIEALAEAAAKDVLALLAVATPRRVYVTGRWWRVEPFRRALGEKLAPVLLKLDIEVTGLSYKGTAKEAALGAALLANGLAGGRYSWIVDALRLRESSGTIFDYIAVGSLAEKARSYYGLD</sequence>
<dbReference type="Gene3D" id="3.30.420.40">
    <property type="match status" value="1"/>
</dbReference>
<dbReference type="SUPFAM" id="SSF53067">
    <property type="entry name" value="Actin-like ATPase domain"/>
    <property type="match status" value="1"/>
</dbReference>
<gene>
    <name evidence="1" type="ORF">PABY_04370</name>
</gene>
<proteinExistence type="predicted"/>
<organism evidence="1 2">
    <name type="scientific">Pyrodictium abyssi</name>
    <dbReference type="NCBI Taxonomy" id="54256"/>
    <lineage>
        <taxon>Archaea</taxon>
        <taxon>Thermoproteota</taxon>
        <taxon>Thermoprotei</taxon>
        <taxon>Desulfurococcales</taxon>
        <taxon>Pyrodictiaceae</taxon>
        <taxon>Pyrodictium</taxon>
    </lineage>
</organism>
<name>A0ABM8ITH6_9CREN</name>
<dbReference type="GeneID" id="89288470"/>
<dbReference type="PIRSF" id="PIRSF009433">
    <property type="entry name" value="DUF1464"/>
    <property type="match status" value="1"/>
</dbReference>
<keyword evidence="2" id="KW-1185">Reference proteome</keyword>
<dbReference type="RefSeq" id="WP_338251473.1">
    <property type="nucleotide sequence ID" value="NZ_AP028907.1"/>
</dbReference>
<evidence type="ECO:0000313" key="1">
    <source>
        <dbReference type="EMBL" id="BES80870.1"/>
    </source>
</evidence>
<dbReference type="EMBL" id="AP028907">
    <property type="protein sequence ID" value="BES80870.1"/>
    <property type="molecule type" value="Genomic_DNA"/>
</dbReference>
<dbReference type="Pfam" id="PF07318">
    <property type="entry name" value="DUF1464"/>
    <property type="match status" value="1"/>
</dbReference>
<dbReference type="InterPro" id="IPR043129">
    <property type="entry name" value="ATPase_NBD"/>
</dbReference>
<evidence type="ECO:0000313" key="2">
    <source>
        <dbReference type="Proteomes" id="UP001341135"/>
    </source>
</evidence>
<accession>A0ABM8ITH6</accession>
<protein>
    <submittedName>
        <fullName evidence="1">DUF1464 family protein</fullName>
    </submittedName>
</protein>
<reference evidence="1 2" key="1">
    <citation type="submission" date="2023-09" db="EMBL/GenBank/DDBJ databases">
        <title>Pyrofollis japonicus gen. nov. sp. nov., a novel member of the family Pyrodictiaceae isolated from the Iheya North hydrothermal field.</title>
        <authorList>
            <person name="Miyazaki U."/>
            <person name="Sanari M."/>
            <person name="Tame A."/>
            <person name="Kitajima M."/>
            <person name="Okamoto A."/>
            <person name="Sawayama S."/>
            <person name="Miyazaki J."/>
            <person name="Takai K."/>
            <person name="Nakagawa S."/>
        </authorList>
    </citation>
    <scope>NUCLEOTIDE SEQUENCE [LARGE SCALE GENOMIC DNA]</scope>
    <source>
        <strain evidence="1 2">AV2</strain>
    </source>
</reference>
<dbReference type="Proteomes" id="UP001341135">
    <property type="component" value="Chromosome"/>
</dbReference>